<proteinExistence type="predicted"/>
<evidence type="ECO:0008006" key="3">
    <source>
        <dbReference type="Google" id="ProtNLM"/>
    </source>
</evidence>
<protein>
    <recommendedName>
        <fullName evidence="3">Nuclear pore complex protein Nup85</fullName>
    </recommendedName>
</protein>
<organism evidence="1 2">
    <name type="scientific">Gongylonema pulchrum</name>
    <dbReference type="NCBI Taxonomy" id="637853"/>
    <lineage>
        <taxon>Eukaryota</taxon>
        <taxon>Metazoa</taxon>
        <taxon>Ecdysozoa</taxon>
        <taxon>Nematoda</taxon>
        <taxon>Chromadorea</taxon>
        <taxon>Rhabditida</taxon>
        <taxon>Spirurina</taxon>
        <taxon>Spiruromorpha</taxon>
        <taxon>Spiruroidea</taxon>
        <taxon>Gongylonematidae</taxon>
        <taxon>Gongylonema</taxon>
    </lineage>
</organism>
<name>A0A3P7N864_9BILA</name>
<evidence type="ECO:0000313" key="1">
    <source>
        <dbReference type="EMBL" id="VDN30657.1"/>
    </source>
</evidence>
<dbReference type="AlphaFoldDB" id="A0A3P7N864"/>
<dbReference type="InterPro" id="IPR039495">
    <property type="entry name" value="TAF1A"/>
</dbReference>
<dbReference type="Pfam" id="PF14929">
    <property type="entry name" value="TAF1_subA"/>
    <property type="match status" value="1"/>
</dbReference>
<dbReference type="OrthoDB" id="8933311at2759"/>
<dbReference type="PANTHER" id="PTHR32122">
    <property type="entry name" value="TATA BOX-BINDING PROTEIN ASSOCIATED FACTOR RNA POLYMERASE I SUBUNIT A"/>
    <property type="match status" value="1"/>
</dbReference>
<evidence type="ECO:0000313" key="2">
    <source>
        <dbReference type="Proteomes" id="UP000271098"/>
    </source>
</evidence>
<sequence>MAKEGTCAESSSLDLAEELTAAMLGAPHGQETVFIYACVQYLKCVGKIERLLEALLECCQKTPYMFVECYRALLMHDLTDEARRLLESVLPHSSIVSHPVVLDWLQPRLLNPEDYDLPEEMMQNMCKMLFNFLDYGSNKSDERAWAFIWTVIQHVQDEDFLQMLWNPRRSWWPEFHRTELSASAADCRNRVFEKLQSLCGI</sequence>
<dbReference type="InterPro" id="IPR052669">
    <property type="entry name" value="SL1/TIF-IB_Component"/>
</dbReference>
<gene>
    <name evidence="1" type="ORF">GPUH_LOCUS17897</name>
</gene>
<keyword evidence="2" id="KW-1185">Reference proteome</keyword>
<accession>A0A3P7N864</accession>
<dbReference type="GO" id="GO:0000120">
    <property type="term" value="C:RNA polymerase I transcription regulator complex"/>
    <property type="evidence" value="ECO:0007669"/>
    <property type="project" value="InterPro"/>
</dbReference>
<dbReference type="PANTHER" id="PTHR32122:SF1">
    <property type="entry name" value="TATA BOX-BINDING PROTEIN-ASSOCIATED FACTOR RNA POLYMERASE I SUBUNIT A"/>
    <property type="match status" value="1"/>
</dbReference>
<dbReference type="GO" id="GO:0006360">
    <property type="term" value="P:transcription by RNA polymerase I"/>
    <property type="evidence" value="ECO:0007669"/>
    <property type="project" value="InterPro"/>
</dbReference>
<reference evidence="1 2" key="1">
    <citation type="submission" date="2018-11" db="EMBL/GenBank/DDBJ databases">
        <authorList>
            <consortium name="Pathogen Informatics"/>
        </authorList>
    </citation>
    <scope>NUCLEOTIDE SEQUENCE [LARGE SCALE GENOMIC DNA]</scope>
</reference>
<dbReference type="EMBL" id="UYRT01085860">
    <property type="protein sequence ID" value="VDN30657.1"/>
    <property type="molecule type" value="Genomic_DNA"/>
</dbReference>
<dbReference type="Proteomes" id="UP000271098">
    <property type="component" value="Unassembled WGS sequence"/>
</dbReference>